<dbReference type="PRINTS" id="PR01210">
    <property type="entry name" value="GGTRANSPTASE"/>
</dbReference>
<dbReference type="InterPro" id="IPR043137">
    <property type="entry name" value="GGT_ssub_C"/>
</dbReference>
<name>A0A656YWW0_9EURY</name>
<dbReference type="PANTHER" id="PTHR43881">
    <property type="entry name" value="GAMMA-GLUTAMYLTRANSPEPTIDASE (AFU_ORTHOLOGUE AFUA_4G13580)"/>
    <property type="match status" value="1"/>
</dbReference>
<accession>A0A656YWW0</accession>
<dbReference type="Gene3D" id="3.60.20.40">
    <property type="match status" value="1"/>
</dbReference>
<comment type="caution">
    <text evidence="1">The sequence shown here is derived from an EMBL/GenBank/DDBJ whole genome shotgun (WGS) entry which is preliminary data.</text>
</comment>
<organism evidence="1 2">
    <name type="scientific">candidate division MSBL1 archaeon SCGC-AAA259J03</name>
    <dbReference type="NCBI Taxonomy" id="1698269"/>
    <lineage>
        <taxon>Archaea</taxon>
        <taxon>Methanobacteriati</taxon>
        <taxon>Methanobacteriota</taxon>
        <taxon>candidate division MSBL1</taxon>
    </lineage>
</organism>
<keyword evidence="1" id="KW-0808">Transferase</keyword>
<gene>
    <name evidence="1" type="ORF">AKJ39_02555</name>
</gene>
<dbReference type="AlphaFoldDB" id="A0A656YWW0"/>
<evidence type="ECO:0000313" key="1">
    <source>
        <dbReference type="EMBL" id="KXA98071.1"/>
    </source>
</evidence>
<dbReference type="EMBL" id="LHXT01000032">
    <property type="protein sequence ID" value="KXA98071.1"/>
    <property type="molecule type" value="Genomic_DNA"/>
</dbReference>
<dbReference type="GO" id="GO:0016740">
    <property type="term" value="F:transferase activity"/>
    <property type="evidence" value="ECO:0007669"/>
    <property type="project" value="UniProtKB-KW"/>
</dbReference>
<dbReference type="Proteomes" id="UP000070257">
    <property type="component" value="Unassembled WGS sequence"/>
</dbReference>
<dbReference type="InterPro" id="IPR029055">
    <property type="entry name" value="Ntn_hydrolases_N"/>
</dbReference>
<dbReference type="SUPFAM" id="SSF56235">
    <property type="entry name" value="N-terminal nucleophile aminohydrolases (Ntn hydrolases)"/>
    <property type="match status" value="1"/>
</dbReference>
<dbReference type="PANTHER" id="PTHR43881:SF1">
    <property type="entry name" value="GAMMA-GLUTAMYLTRANSPEPTIDASE (AFU_ORTHOLOGUE AFUA_4G13580)"/>
    <property type="match status" value="1"/>
</dbReference>
<dbReference type="InterPro" id="IPR052896">
    <property type="entry name" value="GGT-like_enzyme"/>
</dbReference>
<evidence type="ECO:0000313" key="2">
    <source>
        <dbReference type="Proteomes" id="UP000070257"/>
    </source>
</evidence>
<proteinExistence type="predicted"/>
<reference evidence="1 2" key="1">
    <citation type="journal article" date="2016" name="Sci. Rep.">
        <title>Metabolic traits of an uncultured archaeal lineage -MSBL1- from brine pools of the Red Sea.</title>
        <authorList>
            <person name="Mwirichia R."/>
            <person name="Alam I."/>
            <person name="Rashid M."/>
            <person name="Vinu M."/>
            <person name="Ba-Alawi W."/>
            <person name="Anthony Kamau A."/>
            <person name="Kamanda Ngugi D."/>
            <person name="Goker M."/>
            <person name="Klenk H.P."/>
            <person name="Bajic V."/>
            <person name="Stingl U."/>
        </authorList>
    </citation>
    <scope>NUCLEOTIDE SEQUENCE [LARGE SCALE GENOMIC DNA]</scope>
    <source>
        <strain evidence="1">SCGC-AAA259J03</strain>
    </source>
</reference>
<dbReference type="Gene3D" id="1.10.246.230">
    <property type="match status" value="1"/>
</dbReference>
<protein>
    <submittedName>
        <fullName evidence="1">Gamma-glutamyltransferase</fullName>
    </submittedName>
</protein>
<keyword evidence="2" id="KW-1185">Reference proteome</keyword>
<dbReference type="Pfam" id="PF01019">
    <property type="entry name" value="G_glu_transpept"/>
    <property type="match status" value="1"/>
</dbReference>
<sequence length="534" mass="59395">MKFDPLEYPYPSRRSVIYAKKGMVATSQPLASQTGIEILKRGGNAIDAAIGTAASLTVLEPNNNGIGGDAFAMIWNGEKLYGLNSSGSSPSSISIEKLKNKGYEEMPLYGWEPVTIPGVPGGWAELSEKFGKLSFSETLKPAIKYAKEGYPVSPKVGKAWGKFYNTYKQLQGEEFKYWFNTFTTENNKPPKIGSLWKSEDHAETLQKIAKSKVKSFYKGKIADEIDEFSKKYGGYISKKDLEKFSPKWVDPIKVNYRNYEVWEIPPNSQGLIVLLALNILKGFNFDAKEQADTYHKQIEALKLAFADGQKFITDPEYMNVNIDTLLSEDYSEKRREKIKEKAIKAEAGNPSTGDTVYLATADRQGNMVSYIQSNYEGFGSGLVVPNTGIALQNRGALFSLDPQNTNCLTPEKKTYHTIIPGFVTKEGKPGGPFGVMGGFMQPQGHLQVITNTIDFGLNPQATLDAPRWRWANRRTVKLEHGVPLSISKNLSRKNHNIEYSIKTEKFGKGQIIWKINDVIAGGTEPRSDGTIAAW</sequence>